<dbReference type="SUPFAM" id="SSF53955">
    <property type="entry name" value="Lysozyme-like"/>
    <property type="match status" value="1"/>
</dbReference>
<feature type="compositionally biased region" description="Basic and acidic residues" evidence="1">
    <location>
        <begin position="31"/>
        <end position="41"/>
    </location>
</feature>
<sequence>MTKVAHLSLSLLSFYVFWRWCKKTKAAAHSGRHEKNKFSGEERDDSEMEDEDETNSEEEDESKGLYGLFQLSDRKFCDSGLCPSKNMCHASCKGESLLQKEIDITYLSVAFKNDCILKIDYFFTCSLH</sequence>
<evidence type="ECO:0008006" key="5">
    <source>
        <dbReference type="Google" id="ProtNLM"/>
    </source>
</evidence>
<dbReference type="Gene3D" id="1.10.530.10">
    <property type="match status" value="1"/>
</dbReference>
<organism evidence="3 4">
    <name type="scientific">Astatotilapia calliptera</name>
    <name type="common">Eastern happy</name>
    <name type="synonym">Chromis callipterus</name>
    <dbReference type="NCBI Taxonomy" id="8154"/>
    <lineage>
        <taxon>Eukaryota</taxon>
        <taxon>Metazoa</taxon>
        <taxon>Chordata</taxon>
        <taxon>Craniata</taxon>
        <taxon>Vertebrata</taxon>
        <taxon>Euteleostomi</taxon>
        <taxon>Actinopterygii</taxon>
        <taxon>Neopterygii</taxon>
        <taxon>Teleostei</taxon>
        <taxon>Neoteleostei</taxon>
        <taxon>Acanthomorphata</taxon>
        <taxon>Ovalentaria</taxon>
        <taxon>Cichlomorphae</taxon>
        <taxon>Cichliformes</taxon>
        <taxon>Cichlidae</taxon>
        <taxon>African cichlids</taxon>
        <taxon>Pseudocrenilabrinae</taxon>
        <taxon>Haplochromini</taxon>
        <taxon>Astatotilapia</taxon>
    </lineage>
</organism>
<keyword evidence="2" id="KW-0732">Signal</keyword>
<dbReference type="InterPro" id="IPR001916">
    <property type="entry name" value="Glyco_hydro_22"/>
</dbReference>
<feature type="compositionally biased region" description="Acidic residues" evidence="1">
    <location>
        <begin position="42"/>
        <end position="61"/>
    </location>
</feature>
<accession>A0A3P8NBC0</accession>
<reference evidence="3 4" key="1">
    <citation type="submission" date="2018-05" db="EMBL/GenBank/DDBJ databases">
        <authorList>
            <person name="Datahose"/>
        </authorList>
    </citation>
    <scope>NUCLEOTIDE SEQUENCE</scope>
</reference>
<dbReference type="Ensembl" id="ENSACLT00000002122.2">
    <property type="protein sequence ID" value="ENSACLP00000002075.2"/>
    <property type="gene ID" value="ENSACLG00000001442.2"/>
</dbReference>
<name>A0A3P8NBC0_ASTCA</name>
<evidence type="ECO:0000313" key="4">
    <source>
        <dbReference type="Proteomes" id="UP000265100"/>
    </source>
</evidence>
<evidence type="ECO:0000256" key="1">
    <source>
        <dbReference type="SAM" id="MobiDB-lite"/>
    </source>
</evidence>
<reference evidence="3" key="3">
    <citation type="submission" date="2025-08" db="UniProtKB">
        <authorList>
            <consortium name="Ensembl"/>
        </authorList>
    </citation>
    <scope>IDENTIFICATION</scope>
</reference>
<dbReference type="InterPro" id="IPR023346">
    <property type="entry name" value="Lysozyme-like_dom_sf"/>
</dbReference>
<feature type="chain" id="PRO_5044275412" description="Lysozyme" evidence="2">
    <location>
        <begin position="27"/>
        <end position="128"/>
    </location>
</feature>
<reference evidence="3" key="4">
    <citation type="submission" date="2025-09" db="UniProtKB">
        <authorList>
            <consortium name="Ensembl"/>
        </authorList>
    </citation>
    <scope>IDENTIFICATION</scope>
</reference>
<reference evidence="4" key="2">
    <citation type="submission" date="2023-03" db="EMBL/GenBank/DDBJ databases">
        <authorList>
            <consortium name="Wellcome Sanger Institute Data Sharing"/>
        </authorList>
    </citation>
    <scope>NUCLEOTIDE SEQUENCE [LARGE SCALE GENOMIC DNA]</scope>
</reference>
<dbReference type="GeneTree" id="ENSGT00770000121010"/>
<proteinExistence type="predicted"/>
<feature type="region of interest" description="Disordered" evidence="1">
    <location>
        <begin position="26"/>
        <end position="64"/>
    </location>
</feature>
<evidence type="ECO:0000256" key="2">
    <source>
        <dbReference type="SAM" id="SignalP"/>
    </source>
</evidence>
<protein>
    <recommendedName>
        <fullName evidence="5">Lysozyme</fullName>
    </recommendedName>
</protein>
<evidence type="ECO:0000313" key="3">
    <source>
        <dbReference type="Ensembl" id="ENSACLP00000002075.2"/>
    </source>
</evidence>
<dbReference type="Pfam" id="PF00062">
    <property type="entry name" value="Lys"/>
    <property type="match status" value="1"/>
</dbReference>
<dbReference type="Proteomes" id="UP000265100">
    <property type="component" value="Chromosome 11"/>
</dbReference>
<keyword evidence="4" id="KW-1185">Reference proteome</keyword>
<dbReference type="AlphaFoldDB" id="A0A3P8NBC0"/>
<feature type="signal peptide" evidence="2">
    <location>
        <begin position="1"/>
        <end position="26"/>
    </location>
</feature>